<dbReference type="InterPro" id="IPR009000">
    <property type="entry name" value="Transl_B-barrel_sf"/>
</dbReference>
<feature type="domain" description="RimM N-terminal" evidence="6">
    <location>
        <begin position="7"/>
        <end position="87"/>
    </location>
</feature>
<dbReference type="InterPro" id="IPR036976">
    <property type="entry name" value="RimM_N_sf"/>
</dbReference>
<evidence type="ECO:0000256" key="4">
    <source>
        <dbReference type="ARBA" id="ARBA00023186"/>
    </source>
</evidence>
<dbReference type="HAMAP" id="MF_00014">
    <property type="entry name" value="Ribosome_mat_RimM"/>
    <property type="match status" value="1"/>
</dbReference>
<dbReference type="InterPro" id="IPR011961">
    <property type="entry name" value="RimM"/>
</dbReference>
<gene>
    <name evidence="5 8" type="primary">rimM</name>
    <name evidence="8" type="ORF">HMPREF0860_0478</name>
</gene>
<dbReference type="Pfam" id="PF01782">
    <property type="entry name" value="RimM"/>
    <property type="match status" value="1"/>
</dbReference>
<proteinExistence type="inferred from homology"/>
<evidence type="ECO:0000259" key="7">
    <source>
        <dbReference type="Pfam" id="PF24986"/>
    </source>
</evidence>
<evidence type="ECO:0000256" key="3">
    <source>
        <dbReference type="ARBA" id="ARBA00022552"/>
    </source>
</evidence>
<dbReference type="SUPFAM" id="SSF50447">
    <property type="entry name" value="Translation proteins"/>
    <property type="match status" value="1"/>
</dbReference>
<keyword evidence="9" id="KW-1185">Reference proteome</keyword>
<evidence type="ECO:0000313" key="8">
    <source>
        <dbReference type="EMBL" id="ERJ97761.1"/>
    </source>
</evidence>
<dbReference type="Proteomes" id="UP000016646">
    <property type="component" value="Unassembled WGS sequence"/>
</dbReference>
<feature type="domain" description="Ribosome maturation factor RimM PRC barrel" evidence="7">
    <location>
        <begin position="115"/>
        <end position="189"/>
    </location>
</feature>
<keyword evidence="2 5" id="KW-0690">Ribosome biogenesis</keyword>
<comment type="function">
    <text evidence="5">An accessory protein needed during the final step in the assembly of 30S ribosomal subunit, possibly for assembly of the head region. Essential for efficient processing of 16S rRNA. May be needed both before and after RbfA during the maturation of 16S rRNA. It has affinity for free ribosomal 30S subunits but not for 70S ribosomes.</text>
</comment>
<sequence length="194" mass="21212">MKDQLAVGFIRGPHGITGECKVESASGAYDHIVSLKDVTLRHGEETERRRVESAVYGGTCVFMKLAGIDSPEAVRKYNGWEVVVPRECAYPLKKGEWYIDDLKDCSLVYEDKNGSAASAAPVETIGKITDVLEGGAAQLLEVRISEACSVLADDVKRTVSGKPKTVYVPFTDEHIGAVDIEGKTVELMHLWILE</sequence>
<dbReference type="PANTHER" id="PTHR33692">
    <property type="entry name" value="RIBOSOME MATURATION FACTOR RIMM"/>
    <property type="match status" value="1"/>
</dbReference>
<dbReference type="Pfam" id="PF24986">
    <property type="entry name" value="PRC_RimM"/>
    <property type="match status" value="1"/>
</dbReference>
<keyword evidence="3 5" id="KW-0698">rRNA processing</keyword>
<dbReference type="Gene3D" id="2.40.30.60">
    <property type="entry name" value="RimM"/>
    <property type="match status" value="1"/>
</dbReference>
<evidence type="ECO:0000256" key="2">
    <source>
        <dbReference type="ARBA" id="ARBA00022517"/>
    </source>
</evidence>
<accession>A0ABP2YHQ1</accession>
<evidence type="ECO:0000256" key="5">
    <source>
        <dbReference type="HAMAP-Rule" id="MF_00014"/>
    </source>
</evidence>
<name>A0ABP2YHQ1_TRESO</name>
<evidence type="ECO:0000259" key="6">
    <source>
        <dbReference type="Pfam" id="PF01782"/>
    </source>
</evidence>
<reference evidence="8 9" key="1">
    <citation type="submission" date="2013-08" db="EMBL/GenBank/DDBJ databases">
        <authorList>
            <person name="Durkin A.S."/>
            <person name="Haft D.R."/>
            <person name="McCorrison J."/>
            <person name="Torralba M."/>
            <person name="Gillis M."/>
            <person name="Haft D.H."/>
            <person name="Methe B."/>
            <person name="Sutton G."/>
            <person name="Nelson K.E."/>
        </authorList>
    </citation>
    <scope>NUCLEOTIDE SEQUENCE [LARGE SCALE GENOMIC DNA]</scope>
    <source>
        <strain evidence="8 9">ATCC 35536</strain>
    </source>
</reference>
<dbReference type="InterPro" id="IPR056792">
    <property type="entry name" value="PRC_RimM"/>
</dbReference>
<dbReference type="Gene3D" id="2.30.30.240">
    <property type="entry name" value="PRC-barrel domain"/>
    <property type="match status" value="1"/>
</dbReference>
<dbReference type="EMBL" id="AVQI01000084">
    <property type="protein sequence ID" value="ERJ97761.1"/>
    <property type="molecule type" value="Genomic_DNA"/>
</dbReference>
<dbReference type="PANTHER" id="PTHR33692:SF1">
    <property type="entry name" value="RIBOSOME MATURATION FACTOR RIMM"/>
    <property type="match status" value="1"/>
</dbReference>
<comment type="subcellular location">
    <subcellularLocation>
        <location evidence="5">Cytoplasm</location>
    </subcellularLocation>
</comment>
<keyword evidence="1 5" id="KW-0963">Cytoplasm</keyword>
<dbReference type="NCBIfam" id="TIGR02273">
    <property type="entry name" value="16S_RimM"/>
    <property type="match status" value="1"/>
</dbReference>
<evidence type="ECO:0000256" key="1">
    <source>
        <dbReference type="ARBA" id="ARBA00022490"/>
    </source>
</evidence>
<dbReference type="RefSeq" id="WP_021495853.1">
    <property type="nucleotide sequence ID" value="NZ_AVQI01000084.1"/>
</dbReference>
<evidence type="ECO:0000313" key="9">
    <source>
        <dbReference type="Proteomes" id="UP000016646"/>
    </source>
</evidence>
<organism evidence="8 9">
    <name type="scientific">Treponema socranskii subsp. socranskii VPI DR56BR1116 = ATCC 35536</name>
    <dbReference type="NCBI Taxonomy" id="1125725"/>
    <lineage>
        <taxon>Bacteria</taxon>
        <taxon>Pseudomonadati</taxon>
        <taxon>Spirochaetota</taxon>
        <taxon>Spirochaetia</taxon>
        <taxon>Spirochaetales</taxon>
        <taxon>Treponemataceae</taxon>
        <taxon>Treponema</taxon>
    </lineage>
</organism>
<keyword evidence="4 5" id="KW-0143">Chaperone</keyword>
<comment type="caution">
    <text evidence="8">The sequence shown here is derived from an EMBL/GenBank/DDBJ whole genome shotgun (WGS) entry which is preliminary data.</text>
</comment>
<comment type="similarity">
    <text evidence="5">Belongs to the RimM family.</text>
</comment>
<comment type="domain">
    <text evidence="5">The PRC barrel domain binds ribosomal protein uS19.</text>
</comment>
<dbReference type="InterPro" id="IPR002676">
    <property type="entry name" value="RimM_N"/>
</dbReference>
<protein>
    <recommendedName>
        <fullName evidence="5">Ribosome maturation factor RimM</fullName>
    </recommendedName>
</protein>
<comment type="subunit">
    <text evidence="5">Binds ribosomal protein uS19.</text>
</comment>